<proteinExistence type="predicted"/>
<dbReference type="InterPro" id="IPR025438">
    <property type="entry name" value="DUF4180"/>
</dbReference>
<evidence type="ECO:0000259" key="1">
    <source>
        <dbReference type="Pfam" id="PF13788"/>
    </source>
</evidence>
<protein>
    <submittedName>
        <fullName evidence="2">DUF4180 domain-containing protein</fullName>
    </submittedName>
</protein>
<feature type="domain" description="DUF4180" evidence="1">
    <location>
        <begin position="7"/>
        <end position="117"/>
    </location>
</feature>
<keyword evidence="3" id="KW-1185">Reference proteome</keyword>
<dbReference type="Pfam" id="PF13788">
    <property type="entry name" value="DUF4180"/>
    <property type="match status" value="1"/>
</dbReference>
<reference evidence="3" key="1">
    <citation type="journal article" date="2019" name="Int. J. Syst. Evol. Microbiol.">
        <title>The Global Catalogue of Microorganisms (GCM) 10K type strain sequencing project: providing services to taxonomists for standard genome sequencing and annotation.</title>
        <authorList>
            <consortium name="The Broad Institute Genomics Platform"/>
            <consortium name="The Broad Institute Genome Sequencing Center for Infectious Disease"/>
            <person name="Wu L."/>
            <person name="Ma J."/>
        </authorList>
    </citation>
    <scope>NUCLEOTIDE SEQUENCE [LARGE SCALE GENOMIC DNA]</scope>
    <source>
        <strain evidence="3">CCM 7427</strain>
    </source>
</reference>
<dbReference type="Proteomes" id="UP001597521">
    <property type="component" value="Unassembled WGS sequence"/>
</dbReference>
<name>A0ABW5QM61_9HYPH</name>
<accession>A0ABW5QM61</accession>
<gene>
    <name evidence="2" type="ORF">ACFSX5_12910</name>
</gene>
<comment type="caution">
    <text evidence="2">The sequence shown here is derived from an EMBL/GenBank/DDBJ whole genome shotgun (WGS) entry which is preliminary data.</text>
</comment>
<organism evidence="2 3">
    <name type="scientific">Devosia albogilva</name>
    <dbReference type="NCBI Taxonomy" id="429726"/>
    <lineage>
        <taxon>Bacteria</taxon>
        <taxon>Pseudomonadati</taxon>
        <taxon>Pseudomonadota</taxon>
        <taxon>Alphaproteobacteria</taxon>
        <taxon>Hyphomicrobiales</taxon>
        <taxon>Devosiaceae</taxon>
        <taxon>Devosia</taxon>
    </lineage>
</organism>
<sequence length="117" mass="12947">MAITNHNGMTLLELELEGACLGADLHVNDILGDAFGAEAEIVVVPVSRIEPAFFELRSGIAGEVFQKMEQYQRRLVILGDIAAEVNASKSLHDFVYETNLRGHHLFVPDREAMLARL</sequence>
<dbReference type="RefSeq" id="WP_386833950.1">
    <property type="nucleotide sequence ID" value="NZ_JBHUNP010000001.1"/>
</dbReference>
<evidence type="ECO:0000313" key="3">
    <source>
        <dbReference type="Proteomes" id="UP001597521"/>
    </source>
</evidence>
<dbReference type="EMBL" id="JBHUNP010000001">
    <property type="protein sequence ID" value="MFD2648693.1"/>
    <property type="molecule type" value="Genomic_DNA"/>
</dbReference>
<evidence type="ECO:0000313" key="2">
    <source>
        <dbReference type="EMBL" id="MFD2648693.1"/>
    </source>
</evidence>